<comment type="similarity">
    <text evidence="2 7 8">In the C-terminal section; belongs to the purine/pyrimidine phosphoribosyltransferase family.</text>
</comment>
<dbReference type="HAMAP" id="MF_01931">
    <property type="entry name" value="PurF"/>
    <property type="match status" value="1"/>
</dbReference>
<dbReference type="Gene3D" id="3.40.50.2020">
    <property type="match status" value="1"/>
</dbReference>
<dbReference type="Proteomes" id="UP000051497">
    <property type="component" value="Unassembled WGS sequence"/>
</dbReference>
<dbReference type="Pfam" id="PF00156">
    <property type="entry name" value="Pribosyltran"/>
    <property type="match status" value="1"/>
</dbReference>
<evidence type="ECO:0000313" key="14">
    <source>
        <dbReference type="Proteomes" id="UP000051497"/>
    </source>
</evidence>
<gene>
    <name evidence="7 12" type="primary">purF</name>
    <name evidence="13" type="ORF">HT99x_009865</name>
    <name evidence="12" type="ORF">HT99x_02530</name>
</gene>
<comment type="caution">
    <text evidence="12">The sequence shown here is derived from an EMBL/GenBank/DDBJ whole genome shotgun (WGS) entry which is preliminary data.</text>
</comment>
<evidence type="ECO:0000256" key="9">
    <source>
        <dbReference type="PIRSR" id="PIRSR000485-1"/>
    </source>
</evidence>
<name>A0A0Q9YIB2_9GAMM</name>
<comment type="caution">
    <text evidence="7">Lacks conserved residue(s) required for the propagation of feature annotation.</text>
</comment>
<evidence type="ECO:0000256" key="2">
    <source>
        <dbReference type="ARBA" id="ARBA00010138"/>
    </source>
</evidence>
<keyword evidence="7 10" id="KW-0460">Magnesium</keyword>
<dbReference type="GO" id="GO:0009113">
    <property type="term" value="P:purine nucleobase biosynthetic process"/>
    <property type="evidence" value="ECO:0007669"/>
    <property type="project" value="UniProtKB-UniRule"/>
</dbReference>
<dbReference type="InterPro" id="IPR035584">
    <property type="entry name" value="PurF_N"/>
</dbReference>
<dbReference type="EMBL" id="LKAJ02000001">
    <property type="protein sequence ID" value="MCS5711735.1"/>
    <property type="molecule type" value="Genomic_DNA"/>
</dbReference>
<evidence type="ECO:0000313" key="13">
    <source>
        <dbReference type="EMBL" id="MCS5711735.1"/>
    </source>
</evidence>
<keyword evidence="14" id="KW-1185">Reference proteome</keyword>
<sequence length="502" mass="55820">MCGIVGIVATTDVNQMIFDALTVLQHRGQDAAGMVTCENKKFTLRKANGLVQDVFRAKHMYGLRGKMGIGHVRYPTAGSASEAEAQPFYVNSPFGIVLAHNGNLTNAQKLQEELFNEDFRHINTGSDSEVILNVLAHELQSICKDKLTPADIFAAISNLHKRCRGGYAVIAMIAGFGVVAFRDPHGIRPLIYGKRETTQGTEIMVASESVALTSQGFSIVDDVGPGEAIIVEKNGTVHRQACSANAKLTPCLFEFVYFARPDSIIDKISVYKVRMNIGKKLADKIRKEWNIDDIDVVIPIPETSRNAAIPLAHQLNVEYREGFVKNRYVGRTFIMPGQKIRKKSVRQKLSVIELEFKNKNVLLIDDSIVRGTTSREIIQLAREAGARKVYFASAAPQIRYPNIYGIDMPNAQELIAHDRSLEEIRQSIGADKLIYIDLEALVSTAREGNKSIEKFESAVFDGIYVTGDESEYLKKAASTRSDHAKKDENQIFDECQIDLHNQ</sequence>
<keyword evidence="5 7" id="KW-0658">Purine biosynthesis</keyword>
<dbReference type="AlphaFoldDB" id="A0A0Q9YIB2"/>
<protein>
    <recommendedName>
        <fullName evidence="7">Amidophosphoribosyltransferase</fullName>
        <shortName evidence="7">ATase</shortName>
        <ecNumber evidence="7">2.4.2.14</ecNumber>
    </recommendedName>
    <alternativeName>
        <fullName evidence="7">Glutamine phosphoribosylpyrophosphate amidotransferase</fullName>
        <shortName evidence="7">GPATase</shortName>
    </alternativeName>
</protein>
<dbReference type="InterPro" id="IPR029057">
    <property type="entry name" value="PRTase-like"/>
</dbReference>
<comment type="function">
    <text evidence="7">Catalyzes the formation of phosphoribosylamine from phosphoribosylpyrophosphate (PRPP) and glutamine.</text>
</comment>
<keyword evidence="3 7" id="KW-0328">Glycosyltransferase</keyword>
<comment type="catalytic activity">
    <reaction evidence="7 8">
        <text>5-phospho-beta-D-ribosylamine + L-glutamate + diphosphate = 5-phospho-alpha-D-ribose 1-diphosphate + L-glutamine + H2O</text>
        <dbReference type="Rhea" id="RHEA:14905"/>
        <dbReference type="ChEBI" id="CHEBI:15377"/>
        <dbReference type="ChEBI" id="CHEBI:29985"/>
        <dbReference type="ChEBI" id="CHEBI:33019"/>
        <dbReference type="ChEBI" id="CHEBI:58017"/>
        <dbReference type="ChEBI" id="CHEBI:58359"/>
        <dbReference type="ChEBI" id="CHEBI:58681"/>
        <dbReference type="EC" id="2.4.2.14"/>
    </reaction>
</comment>
<dbReference type="InterPro" id="IPR029055">
    <property type="entry name" value="Ntn_hydrolases_N"/>
</dbReference>
<evidence type="ECO:0000256" key="6">
    <source>
        <dbReference type="ARBA" id="ARBA00022962"/>
    </source>
</evidence>
<dbReference type="InterPro" id="IPR017932">
    <property type="entry name" value="GATase_2_dom"/>
</dbReference>
<feature type="binding site" evidence="7 10">
    <location>
        <position position="365"/>
    </location>
    <ligand>
        <name>Mg(2+)</name>
        <dbReference type="ChEBI" id="CHEBI:18420"/>
    </ligand>
</feature>
<evidence type="ECO:0000256" key="10">
    <source>
        <dbReference type="PIRSR" id="PIRSR000485-2"/>
    </source>
</evidence>
<accession>A0A0Q9YIB2</accession>
<dbReference type="EMBL" id="LKAJ01000012">
    <property type="protein sequence ID" value="KRG20427.1"/>
    <property type="molecule type" value="Genomic_DNA"/>
</dbReference>
<evidence type="ECO:0000256" key="8">
    <source>
        <dbReference type="PIRNR" id="PIRNR000485"/>
    </source>
</evidence>
<comment type="cofactor">
    <cofactor evidence="7 10">
        <name>Mg(2+)</name>
        <dbReference type="ChEBI" id="CHEBI:18420"/>
    </cofactor>
    <text evidence="7 10">Binds 1 Mg(2+) ion per subunit.</text>
</comment>
<dbReference type="CDD" id="cd06223">
    <property type="entry name" value="PRTases_typeI"/>
    <property type="match status" value="1"/>
</dbReference>
<evidence type="ECO:0000259" key="11">
    <source>
        <dbReference type="PROSITE" id="PS51278"/>
    </source>
</evidence>
<dbReference type="GO" id="GO:0006189">
    <property type="term" value="P:'de novo' IMP biosynthetic process"/>
    <property type="evidence" value="ECO:0007669"/>
    <property type="project" value="UniProtKB-UniRule"/>
</dbReference>
<reference evidence="13" key="3">
    <citation type="submission" date="2021-06" db="EMBL/GenBank/DDBJ databases">
        <title>Genomic Description and Analysis of Intracellular Bacteria, Candidatus Berkiella cookevillensis and Candidatus Berkiella aquae.</title>
        <authorList>
            <person name="Kidane D.T."/>
            <person name="Mehari Y.T."/>
            <person name="Rice F.C."/>
            <person name="Arivett B.A."/>
            <person name="Farone A.L."/>
            <person name="Berk S.G."/>
            <person name="Farone M.B."/>
        </authorList>
    </citation>
    <scope>NUCLEOTIDE SEQUENCE</scope>
    <source>
        <strain evidence="13">HT99</strain>
    </source>
</reference>
<dbReference type="OrthoDB" id="9801213at2"/>
<evidence type="ECO:0000256" key="3">
    <source>
        <dbReference type="ARBA" id="ARBA00022676"/>
    </source>
</evidence>
<dbReference type="InterPro" id="IPR000836">
    <property type="entry name" value="PRTase_dom"/>
</dbReference>
<dbReference type="UniPathway" id="UPA00074">
    <property type="reaction ID" value="UER00124"/>
</dbReference>
<evidence type="ECO:0000256" key="1">
    <source>
        <dbReference type="ARBA" id="ARBA00005209"/>
    </source>
</evidence>
<keyword evidence="4 7" id="KW-0808">Transferase</keyword>
<proteinExistence type="inferred from homology"/>
<evidence type="ECO:0000256" key="5">
    <source>
        <dbReference type="ARBA" id="ARBA00022755"/>
    </source>
</evidence>
<dbReference type="PIRSF" id="PIRSF000485">
    <property type="entry name" value="Amd_phspho_trans"/>
    <property type="match status" value="1"/>
</dbReference>
<dbReference type="PROSITE" id="PS51278">
    <property type="entry name" value="GATASE_TYPE_2"/>
    <property type="match status" value="1"/>
</dbReference>
<dbReference type="CDD" id="cd00715">
    <property type="entry name" value="GPATase_N"/>
    <property type="match status" value="1"/>
</dbReference>
<keyword evidence="6 7" id="KW-0315">Glutamine amidotransferase</keyword>
<dbReference type="STRING" id="295108.HT99x_02530"/>
<keyword evidence="7 10" id="KW-0479">Metal-binding</keyword>
<dbReference type="PATRIC" id="fig|1590043.3.peg.2572"/>
<evidence type="ECO:0000313" key="12">
    <source>
        <dbReference type="EMBL" id="KRG20427.1"/>
    </source>
</evidence>
<comment type="pathway">
    <text evidence="1 7 8">Purine metabolism; IMP biosynthesis via de novo pathway; N(1)-(5-phospho-D-ribosyl)glycinamide from 5-phospho-alpha-D-ribose 1-diphosphate: step 1/2.</text>
</comment>
<dbReference type="GO" id="GO:0004044">
    <property type="term" value="F:amidophosphoribosyltransferase activity"/>
    <property type="evidence" value="ECO:0007669"/>
    <property type="project" value="UniProtKB-UniRule"/>
</dbReference>
<dbReference type="InterPro" id="IPR005854">
    <property type="entry name" value="PurF"/>
</dbReference>
<feature type="active site" description="Nucleophile" evidence="7 9">
    <location>
        <position position="2"/>
    </location>
</feature>
<dbReference type="Gene3D" id="3.60.20.10">
    <property type="entry name" value="Glutamine Phosphoribosylpyrophosphate, subunit 1, domain 1"/>
    <property type="match status" value="1"/>
</dbReference>
<dbReference type="SUPFAM" id="SSF53271">
    <property type="entry name" value="PRTase-like"/>
    <property type="match status" value="1"/>
</dbReference>
<feature type="binding site" evidence="7 10">
    <location>
        <position position="366"/>
    </location>
    <ligand>
        <name>Mg(2+)</name>
        <dbReference type="ChEBI" id="CHEBI:18420"/>
    </ligand>
</feature>
<dbReference type="RefSeq" id="WP_075067136.1">
    <property type="nucleotide sequence ID" value="NZ_LKAJ02000001.1"/>
</dbReference>
<dbReference type="Pfam" id="PF13522">
    <property type="entry name" value="GATase_6"/>
    <property type="match status" value="1"/>
</dbReference>
<dbReference type="EC" id="2.4.2.14" evidence="7"/>
<evidence type="ECO:0000256" key="4">
    <source>
        <dbReference type="ARBA" id="ARBA00022679"/>
    </source>
</evidence>
<dbReference type="GO" id="GO:0000287">
    <property type="term" value="F:magnesium ion binding"/>
    <property type="evidence" value="ECO:0007669"/>
    <property type="project" value="UniProtKB-UniRule"/>
</dbReference>
<reference evidence="12" key="1">
    <citation type="submission" date="2015-09" db="EMBL/GenBank/DDBJ databases">
        <title>Draft Genome Sequences of Two Novel Amoeba-resistant Intranuclear Bacteria, Candidatus Berkiella cookevillensis and Candidatus Berkiella aquae.</title>
        <authorList>
            <person name="Mehari Y.T."/>
            <person name="Arivett B.A."/>
            <person name="Farone A.L."/>
            <person name="Gunderson J.H."/>
            <person name="Farone M.B."/>
        </authorList>
    </citation>
    <scope>NUCLEOTIDE SEQUENCE [LARGE SCALE GENOMIC DNA]</scope>
    <source>
        <strain evidence="12">HT99</strain>
    </source>
</reference>
<dbReference type="PANTHER" id="PTHR11907">
    <property type="entry name" value="AMIDOPHOSPHORIBOSYLTRANSFERASE"/>
    <property type="match status" value="1"/>
</dbReference>
<feature type="binding site" evidence="7 10">
    <location>
        <position position="303"/>
    </location>
    <ligand>
        <name>Mg(2+)</name>
        <dbReference type="ChEBI" id="CHEBI:18420"/>
    </ligand>
</feature>
<reference evidence="13" key="2">
    <citation type="journal article" date="2016" name="Genome Announc.">
        <title>Draft Genome Sequences of Two Novel Amoeba-Resistant Intranuclear Bacteria, 'Candidatus Berkiella cookevillensis' and 'Candidatus Berkiella aquae'.</title>
        <authorList>
            <person name="Mehari Y.T."/>
            <person name="Arivett B.A."/>
            <person name="Farone A.L."/>
            <person name="Gunderson J.H."/>
            <person name="Farone M.B."/>
        </authorList>
    </citation>
    <scope>NUCLEOTIDE SEQUENCE</scope>
    <source>
        <strain evidence="13">HT99</strain>
    </source>
</reference>
<dbReference type="SUPFAM" id="SSF56235">
    <property type="entry name" value="N-terminal nucleophile aminohydrolases (Ntn hydrolases)"/>
    <property type="match status" value="1"/>
</dbReference>
<feature type="domain" description="Glutamine amidotransferase type-2" evidence="11">
    <location>
        <begin position="2"/>
        <end position="234"/>
    </location>
</feature>
<organism evidence="12">
    <name type="scientific">Candidatus Berkiella aquae</name>
    <dbReference type="NCBI Taxonomy" id="295108"/>
    <lineage>
        <taxon>Bacteria</taxon>
        <taxon>Pseudomonadati</taxon>
        <taxon>Pseudomonadota</taxon>
        <taxon>Gammaproteobacteria</taxon>
        <taxon>Candidatus Berkiellales</taxon>
        <taxon>Candidatus Berkiellaceae</taxon>
        <taxon>Candidatus Berkiella</taxon>
    </lineage>
</organism>
<evidence type="ECO:0000256" key="7">
    <source>
        <dbReference type="HAMAP-Rule" id="MF_01931"/>
    </source>
</evidence>
<dbReference type="NCBIfam" id="TIGR01134">
    <property type="entry name" value="purF"/>
    <property type="match status" value="1"/>
</dbReference>